<feature type="binding site" evidence="16">
    <location>
        <begin position="100"/>
        <end position="103"/>
    </location>
    <ligand>
        <name>substrate</name>
    </ligand>
</feature>
<evidence type="ECO:0000256" key="6">
    <source>
        <dbReference type="ARBA" id="ARBA00012102"/>
    </source>
</evidence>
<feature type="binding site" evidence="16">
    <location>
        <position position="182"/>
    </location>
    <ligand>
        <name>substrate</name>
    </ligand>
</feature>
<evidence type="ECO:0000313" key="17">
    <source>
        <dbReference type="EMBL" id="SEJ54448.1"/>
    </source>
</evidence>
<dbReference type="InterPro" id="IPR043129">
    <property type="entry name" value="ATPase_NBD"/>
</dbReference>
<feature type="binding site" evidence="16">
    <location>
        <begin position="6"/>
        <end position="13"/>
    </location>
    <ligand>
        <name>ATP</name>
        <dbReference type="ChEBI" id="CHEBI:30616"/>
    </ligand>
</feature>
<dbReference type="GO" id="GO:0005524">
    <property type="term" value="F:ATP binding"/>
    <property type="evidence" value="ECO:0007669"/>
    <property type="project" value="UniProtKB-UniRule"/>
</dbReference>
<feature type="binding site" evidence="16">
    <location>
        <position position="93"/>
    </location>
    <ligand>
        <name>substrate</name>
    </ligand>
</feature>
<keyword evidence="11 16" id="KW-0067">ATP-binding</keyword>
<evidence type="ECO:0000256" key="11">
    <source>
        <dbReference type="ARBA" id="ARBA00022840"/>
    </source>
</evidence>
<feature type="binding site" evidence="16">
    <location>
        <position position="122"/>
    </location>
    <ligand>
        <name>K(+)</name>
        <dbReference type="ChEBI" id="CHEBI:29103"/>
    </ligand>
</feature>
<comment type="catalytic activity">
    <reaction evidence="1 16">
        <text>(R)-pantothenate + ATP = (R)-4'-phosphopantothenate + ADP + H(+)</text>
        <dbReference type="Rhea" id="RHEA:16373"/>
        <dbReference type="ChEBI" id="CHEBI:10986"/>
        <dbReference type="ChEBI" id="CHEBI:15378"/>
        <dbReference type="ChEBI" id="CHEBI:29032"/>
        <dbReference type="ChEBI" id="CHEBI:30616"/>
        <dbReference type="ChEBI" id="CHEBI:456216"/>
        <dbReference type="EC" id="2.7.1.33"/>
    </reaction>
</comment>
<evidence type="ECO:0000256" key="4">
    <source>
        <dbReference type="ARBA" id="ARBA00005225"/>
    </source>
</evidence>
<evidence type="ECO:0000256" key="3">
    <source>
        <dbReference type="ARBA" id="ARBA00004496"/>
    </source>
</evidence>
<dbReference type="GO" id="GO:0015937">
    <property type="term" value="P:coenzyme A biosynthetic process"/>
    <property type="evidence" value="ECO:0007669"/>
    <property type="project" value="UniProtKB-UniRule"/>
</dbReference>
<evidence type="ECO:0000256" key="13">
    <source>
        <dbReference type="ARBA" id="ARBA00022993"/>
    </source>
</evidence>
<keyword evidence="9 16" id="KW-0547">Nucleotide-binding</keyword>
<dbReference type="NCBIfam" id="NF009859">
    <property type="entry name" value="PRK13322.1-4"/>
    <property type="match status" value="1"/>
</dbReference>
<evidence type="ECO:0000256" key="5">
    <source>
        <dbReference type="ARBA" id="ARBA00011738"/>
    </source>
</evidence>
<dbReference type="GO" id="GO:0046872">
    <property type="term" value="F:metal ion binding"/>
    <property type="evidence" value="ECO:0007669"/>
    <property type="project" value="UniProtKB-KW"/>
</dbReference>
<evidence type="ECO:0000256" key="9">
    <source>
        <dbReference type="ARBA" id="ARBA00022741"/>
    </source>
</evidence>
<dbReference type="Pfam" id="PF03309">
    <property type="entry name" value="Pan_kinase"/>
    <property type="match status" value="1"/>
</dbReference>
<comment type="subcellular location">
    <subcellularLocation>
        <location evidence="3 16">Cytoplasm</location>
    </subcellularLocation>
</comment>
<evidence type="ECO:0000256" key="7">
    <source>
        <dbReference type="ARBA" id="ARBA00022490"/>
    </source>
</evidence>
<comment type="cofactor">
    <cofactor evidence="2">
        <name>K(+)</name>
        <dbReference type="ChEBI" id="CHEBI:29103"/>
    </cofactor>
</comment>
<comment type="subunit">
    <text evidence="5 16">Homodimer.</text>
</comment>
<keyword evidence="16" id="KW-0479">Metal-binding</keyword>
<dbReference type="SUPFAM" id="SSF53067">
    <property type="entry name" value="Actin-like ATPase domain"/>
    <property type="match status" value="2"/>
</dbReference>
<evidence type="ECO:0000256" key="15">
    <source>
        <dbReference type="ARBA" id="ARBA00040883"/>
    </source>
</evidence>
<comment type="pathway">
    <text evidence="4 16">Cofactor biosynthesis; coenzyme A biosynthesis; CoA from (R)-pantothenate: step 1/5.</text>
</comment>
<keyword evidence="13 16" id="KW-0173">Coenzyme A biosynthesis</keyword>
<dbReference type="HAMAP" id="MF_01274">
    <property type="entry name" value="Pantothen_kinase_3"/>
    <property type="match status" value="1"/>
</dbReference>
<comment type="function">
    <text evidence="16">Catalyzes the phosphorylation of pantothenate (Pan), the first step in CoA biosynthesis.</text>
</comment>
<sequence length="251" mass="27218">MIIELDCGNSFIKWRIIGAASQVLLSGVAESAEELFSALEDARAHHELRHCRMVSVRSDEETACLKMHLTQRLGLHVLTARSARCTAGIRNGYVDHGSLGLDRWMAVVAARHLSSKACLVLDLGTAVTADFVAADGEHKGGFICPGLPLLRSQLRSHTRRIRYDTAGASDFMIEQLTPGRSTADAVERGCVLMLKGFVRSQVELAMAYWGSDYDVFLTGGDAPAVMDVLPQVRVVPDLIFIGLAIACPIPS</sequence>
<protein>
    <recommendedName>
        <fullName evidence="15 16">Type III pantothenate kinase</fullName>
        <ecNumber evidence="6 16">2.7.1.33</ecNumber>
    </recommendedName>
    <alternativeName>
        <fullName evidence="16">PanK-III</fullName>
    </alternativeName>
    <alternativeName>
        <fullName evidence="16">Pantothenic acid kinase</fullName>
    </alternativeName>
</protein>
<gene>
    <name evidence="16" type="primary">coaX</name>
    <name evidence="17" type="ORF">SAMN04244579_04753</name>
</gene>
<dbReference type="STRING" id="170623.SAMN04244579_04753"/>
<evidence type="ECO:0000256" key="16">
    <source>
        <dbReference type="HAMAP-Rule" id="MF_01274"/>
    </source>
</evidence>
<evidence type="ECO:0000256" key="10">
    <source>
        <dbReference type="ARBA" id="ARBA00022777"/>
    </source>
</evidence>
<dbReference type="UniPathway" id="UPA00241">
    <property type="reaction ID" value="UER00352"/>
</dbReference>
<comment type="similarity">
    <text evidence="14 16">Belongs to the type III pantothenate kinase family.</text>
</comment>
<dbReference type="GO" id="GO:0004594">
    <property type="term" value="F:pantothenate kinase activity"/>
    <property type="evidence" value="ECO:0007669"/>
    <property type="project" value="UniProtKB-UniRule"/>
</dbReference>
<name>A0A1H6ZMF2_9GAMM</name>
<feature type="active site" description="Proton acceptor" evidence="16">
    <location>
        <position position="102"/>
    </location>
</feature>
<dbReference type="Gene3D" id="3.30.420.40">
    <property type="match status" value="2"/>
</dbReference>
<evidence type="ECO:0000256" key="8">
    <source>
        <dbReference type="ARBA" id="ARBA00022679"/>
    </source>
</evidence>
<evidence type="ECO:0000256" key="14">
    <source>
        <dbReference type="ARBA" id="ARBA00038036"/>
    </source>
</evidence>
<dbReference type="PANTHER" id="PTHR34265:SF1">
    <property type="entry name" value="TYPE III PANTOTHENATE KINASE"/>
    <property type="match status" value="1"/>
</dbReference>
<keyword evidence="10 16" id="KW-0418">Kinase</keyword>
<dbReference type="EC" id="2.7.1.33" evidence="6 16"/>
<dbReference type="RefSeq" id="WP_090903231.1">
    <property type="nucleotide sequence ID" value="NZ_FNYO01000161.1"/>
</dbReference>
<proteinExistence type="inferred from homology"/>
<evidence type="ECO:0000256" key="12">
    <source>
        <dbReference type="ARBA" id="ARBA00022958"/>
    </source>
</evidence>
<comment type="cofactor">
    <cofactor evidence="16">
        <name>NH4(+)</name>
        <dbReference type="ChEBI" id="CHEBI:28938"/>
    </cofactor>
    <cofactor evidence="16">
        <name>K(+)</name>
        <dbReference type="ChEBI" id="CHEBI:29103"/>
    </cofactor>
    <text evidence="16">A monovalent cation. Ammonium or potassium.</text>
</comment>
<evidence type="ECO:0000256" key="1">
    <source>
        <dbReference type="ARBA" id="ARBA00001206"/>
    </source>
</evidence>
<organism evidence="17 18">
    <name type="scientific">Azotobacter beijerinckii</name>
    <dbReference type="NCBI Taxonomy" id="170623"/>
    <lineage>
        <taxon>Bacteria</taxon>
        <taxon>Pseudomonadati</taxon>
        <taxon>Pseudomonadota</taxon>
        <taxon>Gammaproteobacteria</taxon>
        <taxon>Pseudomonadales</taxon>
        <taxon>Pseudomonadaceae</taxon>
        <taxon>Azotobacter</taxon>
    </lineage>
</organism>
<keyword evidence="7 16" id="KW-0963">Cytoplasm</keyword>
<evidence type="ECO:0000256" key="2">
    <source>
        <dbReference type="ARBA" id="ARBA00001958"/>
    </source>
</evidence>
<dbReference type="GO" id="GO:0005737">
    <property type="term" value="C:cytoplasm"/>
    <property type="evidence" value="ECO:0007669"/>
    <property type="project" value="UniProtKB-SubCell"/>
</dbReference>
<accession>A0A1H6ZMF2</accession>
<keyword evidence="8 16" id="KW-0808">Transferase</keyword>
<evidence type="ECO:0000313" key="18">
    <source>
        <dbReference type="Proteomes" id="UP000199005"/>
    </source>
</evidence>
<dbReference type="EMBL" id="FNYO01000161">
    <property type="protein sequence ID" value="SEJ54448.1"/>
    <property type="molecule type" value="Genomic_DNA"/>
</dbReference>
<dbReference type="Proteomes" id="UP000199005">
    <property type="component" value="Unassembled WGS sequence"/>
</dbReference>
<keyword evidence="12 16" id="KW-0630">Potassium</keyword>
<feature type="binding site" evidence="16">
    <location>
        <position position="125"/>
    </location>
    <ligand>
        <name>ATP</name>
        <dbReference type="ChEBI" id="CHEBI:30616"/>
    </ligand>
</feature>
<dbReference type="PANTHER" id="PTHR34265">
    <property type="entry name" value="TYPE III PANTOTHENATE KINASE"/>
    <property type="match status" value="1"/>
</dbReference>
<dbReference type="CDD" id="cd24015">
    <property type="entry name" value="ASKHA_NBD_PanK-III"/>
    <property type="match status" value="1"/>
</dbReference>
<dbReference type="NCBIfam" id="TIGR00671">
    <property type="entry name" value="baf"/>
    <property type="match status" value="1"/>
</dbReference>
<dbReference type="InterPro" id="IPR004619">
    <property type="entry name" value="Type_III_PanK"/>
</dbReference>
<reference evidence="17 18" key="1">
    <citation type="submission" date="2016-10" db="EMBL/GenBank/DDBJ databases">
        <authorList>
            <person name="de Groot N.N."/>
        </authorList>
    </citation>
    <scope>NUCLEOTIDE SEQUENCE [LARGE SCALE GENOMIC DNA]</scope>
    <source>
        <strain evidence="17 18">DSM 1041</strain>
    </source>
</reference>
<dbReference type="AlphaFoldDB" id="A0A1H6ZMF2"/>